<feature type="compositionally biased region" description="Basic and acidic residues" evidence="2">
    <location>
        <begin position="695"/>
        <end position="709"/>
    </location>
</feature>
<feature type="domain" description="J" evidence="3">
    <location>
        <begin position="9"/>
        <end position="77"/>
    </location>
</feature>
<dbReference type="Gene3D" id="1.10.287.110">
    <property type="entry name" value="DnaJ domain"/>
    <property type="match status" value="1"/>
</dbReference>
<dbReference type="InterPro" id="IPR001623">
    <property type="entry name" value="DnaJ_domain"/>
</dbReference>
<dbReference type="PANTHER" id="PTHR44157:SF1">
    <property type="entry name" value="DNAJ HOMOLOG SUBFAMILY C MEMBER 11"/>
    <property type="match status" value="1"/>
</dbReference>
<dbReference type="InterPro" id="IPR055225">
    <property type="entry name" value="DNAJC11-like_beta-barrel"/>
</dbReference>
<dbReference type="Pfam" id="PF00226">
    <property type="entry name" value="DnaJ"/>
    <property type="match status" value="1"/>
</dbReference>
<dbReference type="SUPFAM" id="SSF46565">
    <property type="entry name" value="Chaperone J-domain"/>
    <property type="match status" value="1"/>
</dbReference>
<feature type="compositionally biased region" description="Low complexity" evidence="2">
    <location>
        <begin position="566"/>
        <end position="578"/>
    </location>
</feature>
<feature type="region of interest" description="Disordered" evidence="2">
    <location>
        <begin position="666"/>
        <end position="710"/>
    </location>
</feature>
<keyword evidence="5" id="KW-1185">Reference proteome</keyword>
<evidence type="ECO:0000313" key="5">
    <source>
        <dbReference type="Proteomes" id="UP000815325"/>
    </source>
</evidence>
<evidence type="ECO:0000256" key="2">
    <source>
        <dbReference type="SAM" id="MobiDB-lite"/>
    </source>
</evidence>
<feature type="compositionally biased region" description="Basic and acidic residues" evidence="2">
    <location>
        <begin position="527"/>
        <end position="542"/>
    </location>
</feature>
<comment type="caution">
    <text evidence="4">The sequence shown here is derived from an EMBL/GenBank/DDBJ whole genome shotgun (WGS) entry which is preliminary data.</text>
</comment>
<dbReference type="PANTHER" id="PTHR44157">
    <property type="entry name" value="DNAJ HOMOLOG SUBFAMILY C MEMBER 11"/>
    <property type="match status" value="1"/>
</dbReference>
<feature type="region of interest" description="Disordered" evidence="2">
    <location>
        <begin position="446"/>
        <end position="593"/>
    </location>
</feature>
<evidence type="ECO:0000256" key="1">
    <source>
        <dbReference type="ARBA" id="ARBA00023186"/>
    </source>
</evidence>
<feature type="compositionally biased region" description="Basic and acidic residues" evidence="2">
    <location>
        <begin position="679"/>
        <end position="688"/>
    </location>
</feature>
<dbReference type="Pfam" id="PF22774">
    <property type="entry name" value="DNAJC11_beta-barrel"/>
    <property type="match status" value="1"/>
</dbReference>
<dbReference type="EMBL" id="MU069476">
    <property type="protein sequence ID" value="KAF5841804.1"/>
    <property type="molecule type" value="Genomic_DNA"/>
</dbReference>
<feature type="compositionally biased region" description="Low complexity" evidence="2">
    <location>
        <begin position="464"/>
        <end position="489"/>
    </location>
</feature>
<feature type="compositionally biased region" description="Low complexity" evidence="2">
    <location>
        <begin position="666"/>
        <end position="678"/>
    </location>
</feature>
<gene>
    <name evidence="4" type="ORF">DUNSADRAFT_11120</name>
</gene>
<name>A0ABQ7H4L5_DUNSA</name>
<feature type="compositionally biased region" description="Low complexity" evidence="2">
    <location>
        <begin position="543"/>
        <end position="554"/>
    </location>
</feature>
<dbReference type="InterPro" id="IPR024586">
    <property type="entry name" value="DnaJ-like_C11_C"/>
</dbReference>
<dbReference type="PROSITE" id="PS50076">
    <property type="entry name" value="DNAJ_2"/>
    <property type="match status" value="1"/>
</dbReference>
<dbReference type="CDD" id="cd06257">
    <property type="entry name" value="DnaJ"/>
    <property type="match status" value="1"/>
</dbReference>
<evidence type="ECO:0000259" key="3">
    <source>
        <dbReference type="PROSITE" id="PS50076"/>
    </source>
</evidence>
<protein>
    <recommendedName>
        <fullName evidence="3">J domain-containing protein</fullName>
    </recommendedName>
</protein>
<organism evidence="4 5">
    <name type="scientific">Dunaliella salina</name>
    <name type="common">Green alga</name>
    <name type="synonym">Protococcus salinus</name>
    <dbReference type="NCBI Taxonomy" id="3046"/>
    <lineage>
        <taxon>Eukaryota</taxon>
        <taxon>Viridiplantae</taxon>
        <taxon>Chlorophyta</taxon>
        <taxon>core chlorophytes</taxon>
        <taxon>Chlorophyceae</taxon>
        <taxon>CS clade</taxon>
        <taxon>Chlamydomonadales</taxon>
        <taxon>Dunaliellaceae</taxon>
        <taxon>Dunaliella</taxon>
    </lineage>
</organism>
<reference evidence="4" key="1">
    <citation type="submission" date="2017-08" db="EMBL/GenBank/DDBJ databases">
        <authorList>
            <person name="Polle J.E."/>
            <person name="Barry K."/>
            <person name="Cushman J."/>
            <person name="Schmutz J."/>
            <person name="Tran D."/>
            <person name="Hathwaick L.T."/>
            <person name="Yim W.C."/>
            <person name="Jenkins J."/>
            <person name="Mckie-Krisberg Z.M."/>
            <person name="Prochnik S."/>
            <person name="Lindquist E."/>
            <person name="Dockter R.B."/>
            <person name="Adam C."/>
            <person name="Molina H."/>
            <person name="Bunkerborg J."/>
            <person name="Jin E."/>
            <person name="Buchheim M."/>
            <person name="Magnuson J."/>
        </authorList>
    </citation>
    <scope>NUCLEOTIDE SEQUENCE</scope>
    <source>
        <strain evidence="4">CCAP 19/18</strain>
    </source>
</reference>
<keyword evidence="1" id="KW-0143">Chaperone</keyword>
<dbReference type="PRINTS" id="PR00625">
    <property type="entry name" value="JDOMAIN"/>
</dbReference>
<dbReference type="SMART" id="SM00271">
    <property type="entry name" value="DnaJ"/>
    <property type="match status" value="1"/>
</dbReference>
<feature type="compositionally biased region" description="Gly residues" evidence="2">
    <location>
        <begin position="490"/>
        <end position="507"/>
    </location>
</feature>
<dbReference type="Pfam" id="PF11875">
    <property type="entry name" value="DnaJ-like_C11_C"/>
    <property type="match status" value="1"/>
</dbReference>
<accession>A0ABQ7H4L5</accession>
<dbReference type="Proteomes" id="UP000815325">
    <property type="component" value="Unassembled WGS sequence"/>
</dbReference>
<evidence type="ECO:0000313" key="4">
    <source>
        <dbReference type="EMBL" id="KAF5841804.1"/>
    </source>
</evidence>
<sequence length="730" mass="77693">MDEPTENSEYYAILNCGRDASTEEIVRAYRKLAQVFHPDKHLDEEHRKQASESFSKVQEAYEVLSAPEKRQVYDVYGKQGLAAGLEVGDHLRSRDELKMEWEKFRAAAEKEKEENSVVQKGSYQCRVDASRLVHGDWGAGGRPVGGPMGLFKSVTAQNALDAMVGDKNVVSMSGQAMVRPVYRRTPHGLEELTLGGGNVVFGFRRIISQDDSVDVSCQLGLATLLSFTTSRRLDPLSGRDGWLNASWGPGVGLGLQAGCSQSLFQHGATQGSVNVVFGPSAASGVTTAISHRAGRWTIMSKLEVGAVHSISARVSLALSQNYTLRAIARLGTTGIDLELGAAQKLAPQVSGYMGASVGFPAGVLLKLRLTRANQSLECPIILSTSYDDWKVLIGVYTIPPLLFLATSRFVVRPLLSWAKASPSGLVIMEAIYGILEEYQQARAQQIRQRQQQGGELGSTIDSEASNTDATTSPSPAAAASTATVNTGAEGSNGAGAGVGSGAAGAGPGSEAAAHSNSSSRQQGEVLEECHDRGEGSRDDAQQHQHQQQQQQQQQPSSSNRGGADGAEGSSGRSEGASSRKQRSKSGQADAPPPRWLRVTCALQYLVAGGRLSLAAGVSKAGLMGFTDPAPHAEDPAAKQLYVAFKHKGRIFEAVIGDMDALELPPGAGAAAASATGGERAPRPAREETTLAEEEMGVRKERQPGLKEVTDPTEVAFLESRLRQWLEHGEH</sequence>
<dbReference type="InterPro" id="IPR036869">
    <property type="entry name" value="J_dom_sf"/>
</dbReference>
<proteinExistence type="predicted"/>
<dbReference type="InterPro" id="IPR052243">
    <property type="entry name" value="Mito_inner_membrane_organizer"/>
</dbReference>